<dbReference type="EMBL" id="PGVG01000052">
    <property type="protein sequence ID" value="PJG50690.1"/>
    <property type="molecule type" value="Genomic_DNA"/>
</dbReference>
<evidence type="ECO:0000313" key="1">
    <source>
        <dbReference type="EMBL" id="PJG50690.1"/>
    </source>
</evidence>
<dbReference type="Proteomes" id="UP000231194">
    <property type="component" value="Unassembled WGS sequence"/>
</dbReference>
<name>A0A2M8QYP1_9BRAD</name>
<organism evidence="1 2">
    <name type="scientific">Bradyrhizobium forestalis</name>
    <dbReference type="NCBI Taxonomy" id="1419263"/>
    <lineage>
        <taxon>Bacteria</taxon>
        <taxon>Pseudomonadati</taxon>
        <taxon>Pseudomonadota</taxon>
        <taxon>Alphaproteobacteria</taxon>
        <taxon>Hyphomicrobiales</taxon>
        <taxon>Nitrobacteraceae</taxon>
        <taxon>Bradyrhizobium</taxon>
    </lineage>
</organism>
<dbReference type="OrthoDB" id="6064764at2"/>
<dbReference type="InterPro" id="IPR016181">
    <property type="entry name" value="Acyl_CoA_acyltransferase"/>
</dbReference>
<comment type="caution">
    <text evidence="1">The sequence shown here is derived from an EMBL/GenBank/DDBJ whole genome shotgun (WGS) entry which is preliminary data.</text>
</comment>
<dbReference type="SUPFAM" id="SSF55729">
    <property type="entry name" value="Acyl-CoA N-acyltransferases (Nat)"/>
    <property type="match status" value="1"/>
</dbReference>
<evidence type="ECO:0000313" key="2">
    <source>
        <dbReference type="Proteomes" id="UP000231194"/>
    </source>
</evidence>
<dbReference type="RefSeq" id="WP_100236311.1">
    <property type="nucleotide sequence ID" value="NZ_PGVG01000052.1"/>
</dbReference>
<reference evidence="1 2" key="1">
    <citation type="submission" date="2017-11" db="EMBL/GenBank/DDBJ databases">
        <title>Bradyrhizobium forestalis sp. nov., an efficient nitrogen-fixing bacterium isolated from nodules of forest legume species in the Amazon.</title>
        <authorList>
            <person name="Costa E.M."/>
            <person name="Guimaraes A."/>
            <person name="Carvalho T.S."/>
            <person name="Rodrigues T.L."/>
            <person name="Ribeiro P.R.A."/>
            <person name="Lebbe L."/>
            <person name="Willems A."/>
            <person name="Moreira F.M.S."/>
        </authorList>
    </citation>
    <scope>NUCLEOTIDE SEQUENCE [LARGE SCALE GENOMIC DNA]</scope>
    <source>
        <strain evidence="1 2">INPA54B</strain>
    </source>
</reference>
<sequence>MKKLLGAAVLLNRHTGEIEPAQIFSGCDDANRRHYEELWKPELVRRNADFANWDDSASGNAQDSHWEWDEIMTSSLSYESFVIECGGVTQGFMNVNVATKFAKLAPHNGRELAYIDRIATAPWNRHKFTATPKYKGVGRALFATSVSLSIDLEFYGRIGLHALEQSETWYQELGLTDCGFDEAEGMRYFEMTEEQAIEFLKGAEV</sequence>
<keyword evidence="2" id="KW-1185">Reference proteome</keyword>
<gene>
    <name evidence="1" type="ORF">CVM73_35055</name>
</gene>
<evidence type="ECO:0008006" key="3">
    <source>
        <dbReference type="Google" id="ProtNLM"/>
    </source>
</evidence>
<dbReference type="AlphaFoldDB" id="A0A2M8QYP1"/>
<accession>A0A2M8QYP1</accession>
<dbReference type="Gene3D" id="3.40.630.30">
    <property type="match status" value="1"/>
</dbReference>
<protein>
    <recommendedName>
        <fullName evidence="3">GNAT family N-acetyltransferase</fullName>
    </recommendedName>
</protein>
<proteinExistence type="predicted"/>